<evidence type="ECO:0000313" key="3">
    <source>
        <dbReference type="Proteomes" id="UP001501710"/>
    </source>
</evidence>
<feature type="domain" description="UBP-type" evidence="1">
    <location>
        <begin position="24"/>
        <end position="106"/>
    </location>
</feature>
<dbReference type="InterPro" id="IPR001607">
    <property type="entry name" value="Znf_UBP"/>
</dbReference>
<protein>
    <recommendedName>
        <fullName evidence="1">UBP-type domain-containing protein</fullName>
    </recommendedName>
</protein>
<dbReference type="Pfam" id="PF02148">
    <property type="entry name" value="zf-UBP"/>
    <property type="match status" value="1"/>
</dbReference>
<comment type="caution">
    <text evidence="2">The sequence shown here is derived from an EMBL/GenBank/DDBJ whole genome shotgun (WGS) entry which is preliminary data.</text>
</comment>
<dbReference type="RefSeq" id="WP_344895528.1">
    <property type="nucleotide sequence ID" value="NZ_BAABAS010000006.1"/>
</dbReference>
<dbReference type="InterPro" id="IPR013083">
    <property type="entry name" value="Znf_RING/FYVE/PHD"/>
</dbReference>
<evidence type="ECO:0000313" key="2">
    <source>
        <dbReference type="EMBL" id="GAA4231120.1"/>
    </source>
</evidence>
<evidence type="ECO:0000259" key="1">
    <source>
        <dbReference type="PROSITE" id="PS50271"/>
    </source>
</evidence>
<proteinExistence type="predicted"/>
<reference evidence="3" key="1">
    <citation type="journal article" date="2019" name="Int. J. Syst. Evol. Microbiol.">
        <title>The Global Catalogue of Microorganisms (GCM) 10K type strain sequencing project: providing services to taxonomists for standard genome sequencing and annotation.</title>
        <authorList>
            <consortium name="The Broad Institute Genomics Platform"/>
            <consortium name="The Broad Institute Genome Sequencing Center for Infectious Disease"/>
            <person name="Wu L."/>
            <person name="Ma J."/>
        </authorList>
    </citation>
    <scope>NUCLEOTIDE SEQUENCE [LARGE SCALE GENOMIC DNA]</scope>
    <source>
        <strain evidence="3">JCM 17440</strain>
    </source>
</reference>
<organism evidence="2 3">
    <name type="scientific">Actinomadura meridiana</name>
    <dbReference type="NCBI Taxonomy" id="559626"/>
    <lineage>
        <taxon>Bacteria</taxon>
        <taxon>Bacillati</taxon>
        <taxon>Actinomycetota</taxon>
        <taxon>Actinomycetes</taxon>
        <taxon>Streptosporangiales</taxon>
        <taxon>Thermomonosporaceae</taxon>
        <taxon>Actinomadura</taxon>
    </lineage>
</organism>
<dbReference type="SUPFAM" id="SSF57850">
    <property type="entry name" value="RING/U-box"/>
    <property type="match status" value="1"/>
</dbReference>
<dbReference type="Proteomes" id="UP001501710">
    <property type="component" value="Unassembled WGS sequence"/>
</dbReference>
<gene>
    <name evidence="2" type="ORF">GCM10022254_27460</name>
</gene>
<dbReference type="Gene3D" id="3.30.40.10">
    <property type="entry name" value="Zinc/RING finger domain, C3HC4 (zinc finger)"/>
    <property type="match status" value="1"/>
</dbReference>
<dbReference type="PROSITE" id="PS50271">
    <property type="entry name" value="ZF_UBP"/>
    <property type="match status" value="1"/>
</dbReference>
<keyword evidence="3" id="KW-1185">Reference proteome</keyword>
<accession>A0ABP8BZN6</accession>
<sequence>MGTDRDRHLQIMSLCPVSPNGSAPRCEHIDGLAPVTPRSDRCPGCQVLGAVWTRLRVCLNCGWVACSDDSPNQHGRAHYQETDHPVVGALESGSAWKWCYVHGREV</sequence>
<name>A0ABP8BZN6_9ACTN</name>
<dbReference type="EMBL" id="BAABAS010000006">
    <property type="protein sequence ID" value="GAA4231120.1"/>
    <property type="molecule type" value="Genomic_DNA"/>
</dbReference>